<dbReference type="GO" id="GO:0005802">
    <property type="term" value="C:trans-Golgi network"/>
    <property type="evidence" value="ECO:0007669"/>
    <property type="project" value="EnsemblFungi"/>
</dbReference>
<sequence>MDPGNWATDIEAGSRYGYSLLFVVLLSNLMAMVLQHLCVRLGVTTRMDLAQACRMRMPKWANLPMYLLAEIAIISCDLAEVIGTAIALKLLFGIPIIYGVLLTVCDVLLLLAGLGANGENDDRAYKWLEGLVIVLMSVIGLCFVVELFIVKPVWSQVAYGFLPFSSARLMFDKHALFSALGIIGATVMPHNLYLHSAIVQHRLPKEENVEEPKLDDRMRLNEPQLDEDSPSTLATIINYTTADSTIALFLAMFINAAILIVGAAAFHARGQTDVQHIEDASALMREWLGPLSAALFGCALLAAGQSSTVTGTMAGQIVFEGHLQMQMKPWLRRLVTRAVAIVPAVLIILVAGADSINTLLIYSQVILSFQLPFAIIPLTIFAFTPLPTTDPALREYWSDRKTSRWEPLLKMSAGLIALLLVVLNVLYLFTAAHDWLIGAH</sequence>
<feature type="transmembrane region" description="Helical" evidence="6">
    <location>
        <begin position="63"/>
        <end position="86"/>
    </location>
</feature>
<organism evidence="7 8">
    <name type="scientific">Paramicrosporidium saccamoebae</name>
    <dbReference type="NCBI Taxonomy" id="1246581"/>
    <lineage>
        <taxon>Eukaryota</taxon>
        <taxon>Fungi</taxon>
        <taxon>Fungi incertae sedis</taxon>
        <taxon>Cryptomycota</taxon>
        <taxon>Cryptomycota incertae sedis</taxon>
        <taxon>Paramicrosporidium</taxon>
    </lineage>
</organism>
<reference evidence="7 8" key="1">
    <citation type="submission" date="2016-10" db="EMBL/GenBank/DDBJ databases">
        <title>The genome of Paramicrosporidium saccamoebae is the missing link in understanding Cryptomycota and Microsporidia evolution.</title>
        <authorList>
            <person name="Quandt C.A."/>
            <person name="Beaudet D."/>
            <person name="Corsaro D."/>
            <person name="Michel R."/>
            <person name="Corradi N."/>
            <person name="James T."/>
        </authorList>
    </citation>
    <scope>NUCLEOTIDE SEQUENCE [LARGE SCALE GENOMIC DNA]</scope>
    <source>
        <strain evidence="7 8">KSL3</strain>
    </source>
</reference>
<evidence type="ECO:0000256" key="2">
    <source>
        <dbReference type="ARBA" id="ARBA00022448"/>
    </source>
</evidence>
<feature type="transmembrane region" description="Helical" evidence="6">
    <location>
        <begin position="334"/>
        <end position="353"/>
    </location>
</feature>
<feature type="transmembrane region" description="Helical" evidence="6">
    <location>
        <begin position="287"/>
        <end position="304"/>
    </location>
</feature>
<keyword evidence="5 6" id="KW-0472">Membrane</keyword>
<feature type="transmembrane region" description="Helical" evidence="6">
    <location>
        <begin position="407"/>
        <end position="429"/>
    </location>
</feature>
<dbReference type="EMBL" id="MTSL01000175">
    <property type="protein sequence ID" value="PJF17416.1"/>
    <property type="molecule type" value="Genomic_DNA"/>
</dbReference>
<protein>
    <submittedName>
        <fullName evidence="7">Divalent metal cation transporter MntH</fullName>
    </submittedName>
</protein>
<feature type="transmembrane region" description="Helical" evidence="6">
    <location>
        <begin position="174"/>
        <end position="194"/>
    </location>
</feature>
<keyword evidence="4 6" id="KW-1133">Transmembrane helix</keyword>
<accession>A0A2H9TI49</accession>
<dbReference type="GO" id="GO:0030026">
    <property type="term" value="P:intracellular manganese ion homeostasis"/>
    <property type="evidence" value="ECO:0007669"/>
    <property type="project" value="EnsemblFungi"/>
</dbReference>
<feature type="transmembrane region" description="Helical" evidence="6">
    <location>
        <begin position="246"/>
        <end position="267"/>
    </location>
</feature>
<feature type="transmembrane region" description="Helical" evidence="6">
    <location>
        <begin position="127"/>
        <end position="154"/>
    </location>
</feature>
<feature type="transmembrane region" description="Helical" evidence="6">
    <location>
        <begin position="92"/>
        <end position="115"/>
    </location>
</feature>
<evidence type="ECO:0000313" key="7">
    <source>
        <dbReference type="EMBL" id="PJF17416.1"/>
    </source>
</evidence>
<dbReference type="NCBIfam" id="TIGR01197">
    <property type="entry name" value="nramp"/>
    <property type="match status" value="1"/>
</dbReference>
<evidence type="ECO:0000313" key="8">
    <source>
        <dbReference type="Proteomes" id="UP000240830"/>
    </source>
</evidence>
<dbReference type="GO" id="GO:0005770">
    <property type="term" value="C:late endosome"/>
    <property type="evidence" value="ECO:0007669"/>
    <property type="project" value="EnsemblFungi"/>
</dbReference>
<dbReference type="InterPro" id="IPR001046">
    <property type="entry name" value="NRAMP_fam"/>
</dbReference>
<dbReference type="GO" id="GO:0006877">
    <property type="term" value="P:intracellular cobalt ion homeostasis"/>
    <property type="evidence" value="ECO:0007669"/>
    <property type="project" value="EnsemblFungi"/>
</dbReference>
<gene>
    <name evidence="7" type="ORF">PSACC_02783</name>
</gene>
<dbReference type="PRINTS" id="PR00447">
    <property type="entry name" value="NATRESASSCMP"/>
</dbReference>
<evidence type="ECO:0000256" key="6">
    <source>
        <dbReference type="SAM" id="Phobius"/>
    </source>
</evidence>
<dbReference type="STRING" id="1246581.A0A2H9TI49"/>
<dbReference type="PANTHER" id="PTHR11706:SF33">
    <property type="entry name" value="NATURAL RESISTANCE-ASSOCIATED MACROPHAGE PROTEIN 2"/>
    <property type="match status" value="1"/>
</dbReference>
<dbReference type="GO" id="GO:0015086">
    <property type="term" value="F:cadmium ion transmembrane transporter activity"/>
    <property type="evidence" value="ECO:0007669"/>
    <property type="project" value="TreeGrafter"/>
</dbReference>
<feature type="transmembrane region" description="Helical" evidence="6">
    <location>
        <begin position="20"/>
        <end position="43"/>
    </location>
</feature>
<dbReference type="GO" id="GO:0006824">
    <property type="term" value="P:cobalt ion transport"/>
    <property type="evidence" value="ECO:0007669"/>
    <property type="project" value="EnsemblFungi"/>
</dbReference>
<dbReference type="NCBIfam" id="NF001923">
    <property type="entry name" value="PRK00701.1"/>
    <property type="match status" value="1"/>
</dbReference>
<dbReference type="AlphaFoldDB" id="A0A2H9TI49"/>
<dbReference type="GO" id="GO:0034755">
    <property type="term" value="P:iron ion transmembrane transport"/>
    <property type="evidence" value="ECO:0007669"/>
    <property type="project" value="TreeGrafter"/>
</dbReference>
<dbReference type="PANTHER" id="PTHR11706">
    <property type="entry name" value="SOLUTE CARRIER PROTEIN FAMILY 11 MEMBER"/>
    <property type="match status" value="1"/>
</dbReference>
<dbReference type="Proteomes" id="UP000240830">
    <property type="component" value="Unassembled WGS sequence"/>
</dbReference>
<comment type="caution">
    <text evidence="7">The sequence shown here is derived from an EMBL/GenBank/DDBJ whole genome shotgun (WGS) entry which is preliminary data.</text>
</comment>
<dbReference type="OrthoDB" id="409173at2759"/>
<evidence type="ECO:0000256" key="3">
    <source>
        <dbReference type="ARBA" id="ARBA00022692"/>
    </source>
</evidence>
<dbReference type="Pfam" id="PF01566">
    <property type="entry name" value="Nramp"/>
    <property type="match status" value="1"/>
</dbReference>
<keyword evidence="3 6" id="KW-0812">Transmembrane</keyword>
<evidence type="ECO:0000256" key="1">
    <source>
        <dbReference type="ARBA" id="ARBA00004141"/>
    </source>
</evidence>
<dbReference type="GO" id="GO:0005384">
    <property type="term" value="F:manganese ion transmembrane transporter activity"/>
    <property type="evidence" value="ECO:0007669"/>
    <property type="project" value="TreeGrafter"/>
</dbReference>
<dbReference type="GO" id="GO:0005886">
    <property type="term" value="C:plasma membrane"/>
    <property type="evidence" value="ECO:0007669"/>
    <property type="project" value="TreeGrafter"/>
</dbReference>
<evidence type="ECO:0000256" key="5">
    <source>
        <dbReference type="ARBA" id="ARBA00023136"/>
    </source>
</evidence>
<comment type="subcellular location">
    <subcellularLocation>
        <location evidence="1">Membrane</location>
        <topology evidence="1">Multi-pass membrane protein</topology>
    </subcellularLocation>
</comment>
<name>A0A2H9TI49_9FUNG</name>
<dbReference type="NCBIfam" id="NF037982">
    <property type="entry name" value="Nramp_1"/>
    <property type="match status" value="1"/>
</dbReference>
<proteinExistence type="predicted"/>
<keyword evidence="8" id="KW-1185">Reference proteome</keyword>
<feature type="transmembrane region" description="Helical" evidence="6">
    <location>
        <begin position="359"/>
        <end position="386"/>
    </location>
</feature>
<evidence type="ECO:0000256" key="4">
    <source>
        <dbReference type="ARBA" id="ARBA00022989"/>
    </source>
</evidence>
<keyword evidence="2" id="KW-0813">Transport</keyword>